<reference evidence="2" key="2">
    <citation type="submission" date="2025-08" db="UniProtKB">
        <authorList>
            <consortium name="Ensembl"/>
        </authorList>
    </citation>
    <scope>IDENTIFICATION</scope>
</reference>
<evidence type="ECO:0000313" key="3">
    <source>
        <dbReference type="Proteomes" id="UP000291022"/>
    </source>
</evidence>
<dbReference type="GeneTree" id="ENSGT00950000185487"/>
<accession>A0A452RFI7</accession>
<organism evidence="2 3">
    <name type="scientific">Ursus americanus</name>
    <name type="common">American black bear</name>
    <name type="synonym">Euarctos americanus</name>
    <dbReference type="NCBI Taxonomy" id="9643"/>
    <lineage>
        <taxon>Eukaryota</taxon>
        <taxon>Metazoa</taxon>
        <taxon>Chordata</taxon>
        <taxon>Craniata</taxon>
        <taxon>Vertebrata</taxon>
        <taxon>Euteleostomi</taxon>
        <taxon>Mammalia</taxon>
        <taxon>Eutheria</taxon>
        <taxon>Laurasiatheria</taxon>
        <taxon>Carnivora</taxon>
        <taxon>Caniformia</taxon>
        <taxon>Ursidae</taxon>
        <taxon>Ursus</taxon>
    </lineage>
</organism>
<reference evidence="2" key="3">
    <citation type="submission" date="2025-09" db="UniProtKB">
        <authorList>
            <consortium name="Ensembl"/>
        </authorList>
    </citation>
    <scope>IDENTIFICATION</scope>
</reference>
<sequence>MAARTCSGLVGESGSLGAEFPRLPGCFPVWESFIGGEITQTGRVHDVKNYRKIPVVGHPEEVSENFDIDLATEQLWSAVESQVTACDGGEGALGHGNVYINLNRETKTGAVVCSPPL</sequence>
<dbReference type="PANTHER" id="PTHR13156">
    <property type="entry name" value="NADH-UBIQUINONE OXIDOREDUCTASE 13 KD-A SUBUNIT"/>
    <property type="match status" value="1"/>
</dbReference>
<dbReference type="GO" id="GO:0006120">
    <property type="term" value="P:mitochondrial electron transport, NADH to ubiquinone"/>
    <property type="evidence" value="ECO:0007669"/>
    <property type="project" value="TreeGrafter"/>
</dbReference>
<dbReference type="Gene3D" id="2.60.260.40">
    <property type="entry name" value="q5lls5 like domains"/>
    <property type="match status" value="1"/>
</dbReference>
<dbReference type="Pfam" id="PF10276">
    <property type="entry name" value="zf-CHCC"/>
    <property type="match status" value="1"/>
</dbReference>
<dbReference type="OMA" id="WESFIGG"/>
<feature type="domain" description="Zinc finger CHCC-type" evidence="1">
    <location>
        <begin position="83"/>
        <end position="113"/>
    </location>
</feature>
<keyword evidence="3" id="KW-1185">Reference proteome</keyword>
<dbReference type="InterPro" id="IPR019401">
    <property type="entry name" value="Znf_CHCC"/>
</dbReference>
<evidence type="ECO:0000313" key="2">
    <source>
        <dbReference type="Ensembl" id="ENSUAMP00000017612.1"/>
    </source>
</evidence>
<proteinExistence type="predicted"/>
<protein>
    <recommendedName>
        <fullName evidence="1">Zinc finger CHCC-type domain-containing protein</fullName>
    </recommendedName>
</protein>
<dbReference type="GO" id="GO:0005739">
    <property type="term" value="C:mitochondrion"/>
    <property type="evidence" value="ECO:0007669"/>
    <property type="project" value="GOC"/>
</dbReference>
<dbReference type="Ensembl" id="ENSUAMT00000019707.1">
    <property type="protein sequence ID" value="ENSUAMP00000017612.1"/>
    <property type="gene ID" value="ENSUAMG00000013969.1"/>
</dbReference>
<dbReference type="STRING" id="9643.ENSUAMP00000017612"/>
<name>A0A452RFI7_URSAM</name>
<dbReference type="Proteomes" id="UP000291022">
    <property type="component" value="Unassembled WGS sequence"/>
</dbReference>
<reference evidence="3" key="1">
    <citation type="submission" date="2016-06" db="EMBL/GenBank/DDBJ databases">
        <title>De novo assembly and RNA-Seq shows season-dependent expression and editing in black bear kidneys.</title>
        <authorList>
            <person name="Korstanje R."/>
            <person name="Srivastava A."/>
            <person name="Sarsani V.K."/>
            <person name="Sheehan S.M."/>
            <person name="Seger R.L."/>
            <person name="Barter M.E."/>
            <person name="Lindqvist C."/>
            <person name="Brody L.C."/>
            <person name="Mullikin J.C."/>
        </authorList>
    </citation>
    <scope>NUCLEOTIDE SEQUENCE [LARGE SCALE GENOMIC DNA]</scope>
</reference>
<dbReference type="PANTHER" id="PTHR13156:SF0">
    <property type="entry name" value="NADH DEHYDROGENASE [UBIQUINONE] IRON-SULFUR PROTEIN 6, MITOCHONDRIAL"/>
    <property type="match status" value="1"/>
</dbReference>
<evidence type="ECO:0000259" key="1">
    <source>
        <dbReference type="Pfam" id="PF10276"/>
    </source>
</evidence>
<dbReference type="AlphaFoldDB" id="A0A452RFI7"/>